<dbReference type="InterPro" id="IPR002293">
    <property type="entry name" value="AA/rel_permease1"/>
</dbReference>
<evidence type="ECO:0000256" key="5">
    <source>
        <dbReference type="ARBA" id="ARBA00023136"/>
    </source>
</evidence>
<evidence type="ECO:0000256" key="3">
    <source>
        <dbReference type="ARBA" id="ARBA00022692"/>
    </source>
</evidence>
<gene>
    <name evidence="8" type="ORF">RM572_05090</name>
</gene>
<feature type="transmembrane region" description="Helical" evidence="7">
    <location>
        <begin position="266"/>
        <end position="284"/>
    </location>
</feature>
<feature type="transmembrane region" description="Helical" evidence="7">
    <location>
        <begin position="431"/>
        <end position="450"/>
    </location>
</feature>
<feature type="transmembrane region" description="Helical" evidence="7">
    <location>
        <begin position="462"/>
        <end position="480"/>
    </location>
</feature>
<comment type="caution">
    <text evidence="8">The sequence shown here is derived from an EMBL/GenBank/DDBJ whole genome shotgun (WGS) entry which is preliminary data.</text>
</comment>
<feature type="compositionally biased region" description="Pro residues" evidence="6">
    <location>
        <begin position="505"/>
        <end position="516"/>
    </location>
</feature>
<dbReference type="Gene3D" id="1.20.1740.10">
    <property type="entry name" value="Amino acid/polyamine transporter I"/>
    <property type="match status" value="1"/>
</dbReference>
<name>A0ABU2NMF9_9ACTN</name>
<accession>A0ABU2NMF9</accession>
<evidence type="ECO:0000313" key="8">
    <source>
        <dbReference type="EMBL" id="MDT0378151.1"/>
    </source>
</evidence>
<evidence type="ECO:0000256" key="2">
    <source>
        <dbReference type="ARBA" id="ARBA00022448"/>
    </source>
</evidence>
<proteinExistence type="predicted"/>
<feature type="transmembrane region" description="Helical" evidence="7">
    <location>
        <begin position="153"/>
        <end position="172"/>
    </location>
</feature>
<organism evidence="8 9">
    <name type="scientific">Streptomyces hazeniae</name>
    <dbReference type="NCBI Taxonomy" id="3075538"/>
    <lineage>
        <taxon>Bacteria</taxon>
        <taxon>Bacillati</taxon>
        <taxon>Actinomycetota</taxon>
        <taxon>Actinomycetes</taxon>
        <taxon>Kitasatosporales</taxon>
        <taxon>Streptomycetaceae</taxon>
        <taxon>Streptomyces</taxon>
    </lineage>
</organism>
<evidence type="ECO:0000256" key="6">
    <source>
        <dbReference type="SAM" id="MobiDB-lite"/>
    </source>
</evidence>
<feature type="transmembrane region" description="Helical" evidence="7">
    <location>
        <begin position="221"/>
        <end position="239"/>
    </location>
</feature>
<comment type="subcellular location">
    <subcellularLocation>
        <location evidence="1">Membrane</location>
        <topology evidence="1">Multi-pass membrane protein</topology>
    </subcellularLocation>
</comment>
<dbReference type="RefSeq" id="WP_311672045.1">
    <property type="nucleotide sequence ID" value="NZ_JAVREQ010000002.1"/>
</dbReference>
<evidence type="ECO:0000256" key="7">
    <source>
        <dbReference type="SAM" id="Phobius"/>
    </source>
</evidence>
<keyword evidence="9" id="KW-1185">Reference proteome</keyword>
<dbReference type="PANTHER" id="PTHR45649:SF26">
    <property type="entry name" value="OS04G0435100 PROTEIN"/>
    <property type="match status" value="1"/>
</dbReference>
<feature type="transmembrane region" description="Helical" evidence="7">
    <location>
        <begin position="72"/>
        <end position="99"/>
    </location>
</feature>
<feature type="region of interest" description="Disordered" evidence="6">
    <location>
        <begin position="496"/>
        <end position="516"/>
    </location>
</feature>
<feature type="transmembrane region" description="Helical" evidence="7">
    <location>
        <begin position="40"/>
        <end position="60"/>
    </location>
</feature>
<keyword evidence="5 7" id="KW-0472">Membrane</keyword>
<keyword evidence="3 7" id="KW-0812">Transmembrane</keyword>
<dbReference type="Proteomes" id="UP001183414">
    <property type="component" value="Unassembled WGS sequence"/>
</dbReference>
<feature type="region of interest" description="Disordered" evidence="6">
    <location>
        <begin position="1"/>
        <end position="31"/>
    </location>
</feature>
<reference evidence="9" key="1">
    <citation type="submission" date="2023-07" db="EMBL/GenBank/DDBJ databases">
        <title>30 novel species of actinomycetes from the DSMZ collection.</title>
        <authorList>
            <person name="Nouioui I."/>
        </authorList>
    </citation>
    <scope>NUCLEOTIDE SEQUENCE [LARGE SCALE GENOMIC DNA]</scope>
    <source>
        <strain evidence="9">DSM 42041</strain>
    </source>
</reference>
<keyword evidence="4 7" id="KW-1133">Transmembrane helix</keyword>
<dbReference type="Pfam" id="PF13520">
    <property type="entry name" value="AA_permease_2"/>
    <property type="match status" value="1"/>
</dbReference>
<evidence type="ECO:0000313" key="9">
    <source>
        <dbReference type="Proteomes" id="UP001183414"/>
    </source>
</evidence>
<feature type="transmembrane region" description="Helical" evidence="7">
    <location>
        <begin position="391"/>
        <end position="411"/>
    </location>
</feature>
<protein>
    <submittedName>
        <fullName evidence="8">Amino acid permease</fullName>
    </submittedName>
</protein>
<evidence type="ECO:0000256" key="4">
    <source>
        <dbReference type="ARBA" id="ARBA00022989"/>
    </source>
</evidence>
<sequence length="516" mass="54353">MTDAGAPGPQPGGGGGQGGEHGTVPGPEQGSEFRKDMGPWANFALGFTYLSPVVSTYTLFGAALTEGGPPMIWAFLLAGAGQFLVALVFGEVVAQYPIAGGVYPWARRLWGKRWAWMTGWVYLWALLVTITAVAYGAGPYIAILFGFDPTVRTTVACTVALIVVGVLINYAGTRALSHAAMIGFSAELIGALIVGVILLTTERHHGLGVLFDDFGAGDGEGPYIWVFLAAAIIGFYQYYGFEACGDTAEEVEHPGLVIPRAMRRTIYIGGAAATFTCLTLLLAVTDYRAVIAGEVADPVVETLYRALGEVGARLVMAVVLISFLSCTISLQAAAGRLIYSYGRDEMIVGHRYLRRFAHARAVPGYALLVSAVVPALIAVASLLSAEALTKIVSFAIVGIYGCFQMVVLAALRARLKGWKPAGEFRLGRWGLLVNAGALAYGLFAIVNISWPRTPEAPWYDDYVVLLGAGIVVGAGLLYMFTTHHYGRSTAPAGVAVPSGPRGAAAPPPTTSPGEGP</sequence>
<dbReference type="PIRSF" id="PIRSF006060">
    <property type="entry name" value="AA_transporter"/>
    <property type="match status" value="1"/>
</dbReference>
<feature type="compositionally biased region" description="Gly residues" evidence="6">
    <location>
        <begin position="11"/>
        <end position="21"/>
    </location>
</feature>
<dbReference type="EMBL" id="JAVREQ010000002">
    <property type="protein sequence ID" value="MDT0378151.1"/>
    <property type="molecule type" value="Genomic_DNA"/>
</dbReference>
<keyword evidence="2" id="KW-0813">Transport</keyword>
<feature type="transmembrane region" description="Helical" evidence="7">
    <location>
        <begin position="179"/>
        <end position="201"/>
    </location>
</feature>
<feature type="transmembrane region" description="Helical" evidence="7">
    <location>
        <begin position="120"/>
        <end position="147"/>
    </location>
</feature>
<feature type="transmembrane region" description="Helical" evidence="7">
    <location>
        <begin position="362"/>
        <end position="385"/>
    </location>
</feature>
<feature type="transmembrane region" description="Helical" evidence="7">
    <location>
        <begin position="314"/>
        <end position="341"/>
    </location>
</feature>
<evidence type="ECO:0000256" key="1">
    <source>
        <dbReference type="ARBA" id="ARBA00004141"/>
    </source>
</evidence>
<dbReference type="PANTHER" id="PTHR45649">
    <property type="entry name" value="AMINO-ACID PERMEASE BAT1"/>
    <property type="match status" value="1"/>
</dbReference>